<evidence type="ECO:0000313" key="2">
    <source>
        <dbReference type="EMBL" id="OAT13922.1"/>
    </source>
</evidence>
<organism evidence="2 3">
    <name type="scientific">Blastomyces gilchristii (strain SLH14081)</name>
    <name type="common">Blastomyces dermatitidis</name>
    <dbReference type="NCBI Taxonomy" id="559298"/>
    <lineage>
        <taxon>Eukaryota</taxon>
        <taxon>Fungi</taxon>
        <taxon>Dikarya</taxon>
        <taxon>Ascomycota</taxon>
        <taxon>Pezizomycotina</taxon>
        <taxon>Eurotiomycetes</taxon>
        <taxon>Eurotiomycetidae</taxon>
        <taxon>Onygenales</taxon>
        <taxon>Ajellomycetaceae</taxon>
        <taxon>Blastomyces</taxon>
    </lineage>
</organism>
<evidence type="ECO:0000256" key="1">
    <source>
        <dbReference type="SAM" id="MobiDB-lite"/>
    </source>
</evidence>
<dbReference type="RefSeq" id="XP_002620620.1">
    <property type="nucleotide sequence ID" value="XM_002620574.1"/>
</dbReference>
<keyword evidence="3" id="KW-1185">Reference proteome</keyword>
<name>A0A179V5K1_BLAGS</name>
<dbReference type="OrthoDB" id="10662426at2759"/>
<protein>
    <submittedName>
        <fullName evidence="2">Uncharacterized protein</fullName>
    </submittedName>
</protein>
<accession>A0A179V5K1</accession>
<dbReference type="AlphaFoldDB" id="A0A179V5K1"/>
<reference evidence="3" key="1">
    <citation type="journal article" date="2015" name="PLoS Genet.">
        <title>The dynamic genome and transcriptome of the human fungal pathogen Blastomyces and close relative Emmonsia.</title>
        <authorList>
            <person name="Munoz J.F."/>
            <person name="Gauthier G.M."/>
            <person name="Desjardins C.A."/>
            <person name="Gallo J.E."/>
            <person name="Holder J."/>
            <person name="Sullivan T.D."/>
            <person name="Marty A.J."/>
            <person name="Carmen J.C."/>
            <person name="Chen Z."/>
            <person name="Ding L."/>
            <person name="Gujja S."/>
            <person name="Magrini V."/>
            <person name="Misas E."/>
            <person name="Mitreva M."/>
            <person name="Priest M."/>
            <person name="Saif S."/>
            <person name="Whiston E.A."/>
            <person name="Young S."/>
            <person name="Zeng Q."/>
            <person name="Goldman W.E."/>
            <person name="Mardis E.R."/>
            <person name="Taylor J.W."/>
            <person name="McEwen J.G."/>
            <person name="Clay O.K."/>
            <person name="Klein B.S."/>
            <person name="Cuomo C.A."/>
        </authorList>
    </citation>
    <scope>NUCLEOTIDE SEQUENCE [LARGE SCALE GENOMIC DNA]</scope>
    <source>
        <strain evidence="3">SLH14081</strain>
    </source>
</reference>
<feature type="region of interest" description="Disordered" evidence="1">
    <location>
        <begin position="1"/>
        <end position="87"/>
    </location>
</feature>
<evidence type="ECO:0000313" key="3">
    <source>
        <dbReference type="Proteomes" id="UP000002038"/>
    </source>
</evidence>
<dbReference type="EMBL" id="GG657480">
    <property type="protein sequence ID" value="OAT13922.1"/>
    <property type="molecule type" value="Genomic_DNA"/>
</dbReference>
<dbReference type="GeneID" id="8508448"/>
<dbReference type="VEuPathDB" id="FungiDB:BDBG_09030"/>
<dbReference type="Proteomes" id="UP000002038">
    <property type="component" value="Unassembled WGS sequence"/>
</dbReference>
<feature type="compositionally biased region" description="Basic and acidic residues" evidence="1">
    <location>
        <begin position="22"/>
        <end position="39"/>
    </location>
</feature>
<gene>
    <name evidence="2" type="ORF">BDBG_09030</name>
</gene>
<dbReference type="KEGG" id="bgh:BDBG_09030"/>
<sequence>MARIALRRGMLPQVGVRSGGLGRREPRETGENEPARPSELETAGGELAPRERREPARRREKLLIFSTEGQVPDAGASEMNSNGDAGGGDGRNRWWWMVLAVVVVRSVWVGWCGCSQDGMRKRAQRRRRDRIPVVRPVRKRGSQAEPLVFGVGLAGGADCAAEPGRCHSAPNFRSEGTVHEPLLSSSLAALPGADTSIITEFRGLHRICPPPIPDMTGLNYGHTIATRTY</sequence>
<proteinExistence type="predicted"/>